<proteinExistence type="predicted"/>
<dbReference type="Proteomes" id="UP001595444">
    <property type="component" value="Unassembled WGS sequence"/>
</dbReference>
<gene>
    <name evidence="1" type="ORF">ACFOKA_09070</name>
</gene>
<evidence type="ECO:0000313" key="1">
    <source>
        <dbReference type="EMBL" id="MFC3052057.1"/>
    </source>
</evidence>
<organism evidence="1 2">
    <name type="scientific">Kordiimonas pumila</name>
    <dbReference type="NCBI Taxonomy" id="2161677"/>
    <lineage>
        <taxon>Bacteria</taxon>
        <taxon>Pseudomonadati</taxon>
        <taxon>Pseudomonadota</taxon>
        <taxon>Alphaproteobacteria</taxon>
        <taxon>Kordiimonadales</taxon>
        <taxon>Kordiimonadaceae</taxon>
        <taxon>Kordiimonas</taxon>
    </lineage>
</organism>
<evidence type="ECO:0000313" key="2">
    <source>
        <dbReference type="Proteomes" id="UP001595444"/>
    </source>
</evidence>
<dbReference type="RefSeq" id="WP_228073784.1">
    <property type="nucleotide sequence ID" value="NZ_CP061205.1"/>
</dbReference>
<name>A0ABV7D551_9PROT</name>
<accession>A0ABV7D551</accession>
<comment type="caution">
    <text evidence="1">The sequence shown here is derived from an EMBL/GenBank/DDBJ whole genome shotgun (WGS) entry which is preliminary data.</text>
</comment>
<protein>
    <submittedName>
        <fullName evidence="1">Uncharacterized protein</fullName>
    </submittedName>
</protein>
<sequence length="202" mass="22467">MRCLNFAVGLSVLILLPFQTGLAFFAESPEKMKSHVTPAVIANVRTLLEKPIIQLSVAKQNERLGSISEKEILKLDNQWRSEREANDQPLIAPTLNNPLSTYLTQIQAGSGGLYTEIFIMDNKGLNVGQSSITSDFWQGDEAKFQKTYPEGPNAIFIDEPEFHEATKTWRVQLNMTINTANGTPIGAATFELNLTELARRAQ</sequence>
<keyword evidence="2" id="KW-1185">Reference proteome</keyword>
<dbReference type="EMBL" id="JBHRSL010000007">
    <property type="protein sequence ID" value="MFC3052057.1"/>
    <property type="molecule type" value="Genomic_DNA"/>
</dbReference>
<reference evidence="2" key="1">
    <citation type="journal article" date="2019" name="Int. J. Syst. Evol. Microbiol.">
        <title>The Global Catalogue of Microorganisms (GCM) 10K type strain sequencing project: providing services to taxonomists for standard genome sequencing and annotation.</title>
        <authorList>
            <consortium name="The Broad Institute Genomics Platform"/>
            <consortium name="The Broad Institute Genome Sequencing Center for Infectious Disease"/>
            <person name="Wu L."/>
            <person name="Ma J."/>
        </authorList>
    </citation>
    <scope>NUCLEOTIDE SEQUENCE [LARGE SCALE GENOMIC DNA]</scope>
    <source>
        <strain evidence="2">KCTC 62164</strain>
    </source>
</reference>